<dbReference type="InterPro" id="IPR038606">
    <property type="entry name" value="To_sf"/>
</dbReference>
<dbReference type="PANTHER" id="PTHR11008">
    <property type="entry name" value="PROTEIN TAKEOUT-LIKE PROTEIN"/>
    <property type="match status" value="1"/>
</dbReference>
<reference evidence="2" key="1">
    <citation type="submission" date="2025-08" db="UniProtKB">
        <authorList>
            <consortium name="RefSeq"/>
        </authorList>
    </citation>
    <scope>IDENTIFICATION</scope>
</reference>
<dbReference type="AlphaFoldDB" id="A0A7E5VDW4"/>
<dbReference type="OrthoDB" id="7339216at2759"/>
<dbReference type="PANTHER" id="PTHR11008:SF9">
    <property type="entry name" value="PROTEIN TAKEOUT-LIKE PROTEIN"/>
    <property type="match status" value="1"/>
</dbReference>
<name>A0A7E5VDW4_TRINI</name>
<evidence type="ECO:0000313" key="1">
    <source>
        <dbReference type="Proteomes" id="UP000322000"/>
    </source>
</evidence>
<organism evidence="1 2">
    <name type="scientific">Trichoplusia ni</name>
    <name type="common">Cabbage looper</name>
    <dbReference type="NCBI Taxonomy" id="7111"/>
    <lineage>
        <taxon>Eukaryota</taxon>
        <taxon>Metazoa</taxon>
        <taxon>Ecdysozoa</taxon>
        <taxon>Arthropoda</taxon>
        <taxon>Hexapoda</taxon>
        <taxon>Insecta</taxon>
        <taxon>Pterygota</taxon>
        <taxon>Neoptera</taxon>
        <taxon>Endopterygota</taxon>
        <taxon>Lepidoptera</taxon>
        <taxon>Glossata</taxon>
        <taxon>Ditrysia</taxon>
        <taxon>Noctuoidea</taxon>
        <taxon>Noctuidae</taxon>
        <taxon>Plusiinae</taxon>
        <taxon>Trichoplusia</taxon>
    </lineage>
</organism>
<dbReference type="Proteomes" id="UP000322000">
    <property type="component" value="Chromosome 4"/>
</dbReference>
<dbReference type="Gene3D" id="3.15.10.30">
    <property type="entry name" value="Haemolymph juvenile hormone binding protein"/>
    <property type="match status" value="1"/>
</dbReference>
<accession>A0A7E5VDW4</accession>
<dbReference type="RefSeq" id="XP_026726461.1">
    <property type="nucleotide sequence ID" value="XM_026870660.1"/>
</dbReference>
<gene>
    <name evidence="2" type="primary">LOC113492929</name>
</gene>
<dbReference type="GeneID" id="113492929"/>
<dbReference type="InParanoid" id="A0A7E5VDW4"/>
<protein>
    <submittedName>
        <fullName evidence="2">Uncharacterized protein LOC113492929</fullName>
    </submittedName>
</protein>
<dbReference type="Pfam" id="PF06585">
    <property type="entry name" value="JHBP"/>
    <property type="match status" value="1"/>
</dbReference>
<sequence length="247" mass="26639">MIKTGHTKLIITGVGKGNSVKMKSFIAFALLIVGISANAVPTSNVVTTDGRNFVSDAIIEAIEDVQQSIIDAGLDPLIVKKEVFTYALPVPTILSAAALVEEVYGFGLSNIVINHINYALLASRLDFDIELPLIHLSADKVIAEANLFNINAEGSLDGRIDLQSLRVKGVVNVNIGIISGISISNVDIDLTLGSIDTNIRLVIQGNNYSEQINKFISETIPEVLDEFKDDIDELLGIVIRDIVNDNL</sequence>
<dbReference type="InterPro" id="IPR010562">
    <property type="entry name" value="Haemolymph_juvenile_hormone-bd"/>
</dbReference>
<keyword evidence="1" id="KW-1185">Reference proteome</keyword>
<evidence type="ECO:0000313" key="2">
    <source>
        <dbReference type="RefSeq" id="XP_026726461.1"/>
    </source>
</evidence>
<proteinExistence type="predicted"/>
<dbReference type="KEGG" id="tnl:113492929"/>